<dbReference type="Pfam" id="PF03522">
    <property type="entry name" value="SLC12"/>
    <property type="match status" value="1"/>
</dbReference>
<dbReference type="KEGG" id="hazt:108665755"/>
<dbReference type="AlphaFoldDB" id="A0A8B7N3R7"/>
<evidence type="ECO:0000259" key="6">
    <source>
        <dbReference type="Pfam" id="PF03522"/>
    </source>
</evidence>
<evidence type="ECO:0000256" key="5">
    <source>
        <dbReference type="SAM" id="MobiDB-lite"/>
    </source>
</evidence>
<keyword evidence="3" id="KW-1133">Transmembrane helix</keyword>
<gene>
    <name evidence="8" type="primary">LOC108665755</name>
</gene>
<dbReference type="GeneID" id="108665755"/>
<evidence type="ECO:0000256" key="1">
    <source>
        <dbReference type="ARBA" id="ARBA00004141"/>
    </source>
</evidence>
<protein>
    <submittedName>
        <fullName evidence="8">Bumetanide-sensitive sodium-(Potassium)-chloride cotransporter</fullName>
    </submittedName>
</protein>
<feature type="domain" description="SLC12A transporter C-terminal" evidence="6">
    <location>
        <begin position="47"/>
        <end position="266"/>
    </location>
</feature>
<dbReference type="GO" id="GO:0055075">
    <property type="term" value="P:potassium ion homeostasis"/>
    <property type="evidence" value="ECO:0007669"/>
    <property type="project" value="TreeGrafter"/>
</dbReference>
<proteinExistence type="predicted"/>
<dbReference type="GO" id="GO:1990573">
    <property type="term" value="P:potassium ion import across plasma membrane"/>
    <property type="evidence" value="ECO:0007669"/>
    <property type="project" value="TreeGrafter"/>
</dbReference>
<dbReference type="GO" id="GO:0055064">
    <property type="term" value="P:chloride ion homeostasis"/>
    <property type="evidence" value="ECO:0007669"/>
    <property type="project" value="TreeGrafter"/>
</dbReference>
<evidence type="ECO:0000256" key="4">
    <source>
        <dbReference type="ARBA" id="ARBA00023136"/>
    </source>
</evidence>
<dbReference type="OrthoDB" id="2020542at2759"/>
<dbReference type="InterPro" id="IPR018491">
    <property type="entry name" value="SLC12_C"/>
</dbReference>
<dbReference type="PANTHER" id="PTHR11827">
    <property type="entry name" value="SOLUTE CARRIER FAMILY 12, CATION COTRANSPORTERS"/>
    <property type="match status" value="1"/>
</dbReference>
<name>A0A8B7N3R7_HYAAZ</name>
<dbReference type="PANTHER" id="PTHR11827:SF103">
    <property type="entry name" value="SODIUM CHLORIDE COTRANSPORTER 69, ISOFORM E"/>
    <property type="match status" value="1"/>
</dbReference>
<evidence type="ECO:0000313" key="7">
    <source>
        <dbReference type="Proteomes" id="UP000694843"/>
    </source>
</evidence>
<dbReference type="OMA" id="FETHRFT"/>
<evidence type="ECO:0000256" key="2">
    <source>
        <dbReference type="ARBA" id="ARBA00022692"/>
    </source>
</evidence>
<reference evidence="8" key="1">
    <citation type="submission" date="2025-08" db="UniProtKB">
        <authorList>
            <consortium name="RefSeq"/>
        </authorList>
    </citation>
    <scope>IDENTIFICATION</scope>
    <source>
        <tissue evidence="8">Whole organism</tissue>
    </source>
</reference>
<sequence>LTRKLSSLPPLWVIKKHWDGTGSEASTPPGSPEPERANASGLEGALDRKKKKRGSLSSLYHGPGGAKLSKEVLNNITIFQRKQKKGTIDVWWLYDDGGLTLLLPYILTTRSNWSNCKLRIFALANRRDELDMEQRSMANLLSKFRIDYGDVIVIPDAMRKAKDSSKADFEALIEKFKTSDNTGDGVTLTETELLSQREKTNRHIRLREMLLENSMDANLIVMTLPMPRKGHVSASLYMAWLDYITKGMPPFLFVRGNQQSVLTFYS</sequence>
<evidence type="ECO:0000313" key="8">
    <source>
        <dbReference type="RefSeq" id="XP_018008038.2"/>
    </source>
</evidence>
<dbReference type="GO" id="GO:0055078">
    <property type="term" value="P:sodium ion homeostasis"/>
    <property type="evidence" value="ECO:0007669"/>
    <property type="project" value="TreeGrafter"/>
</dbReference>
<feature type="non-terminal residue" evidence="8">
    <location>
        <position position="1"/>
    </location>
</feature>
<evidence type="ECO:0000256" key="3">
    <source>
        <dbReference type="ARBA" id="ARBA00022989"/>
    </source>
</evidence>
<feature type="region of interest" description="Disordered" evidence="5">
    <location>
        <begin position="19"/>
        <end position="61"/>
    </location>
</feature>
<organism evidence="7 8">
    <name type="scientific">Hyalella azteca</name>
    <name type="common">Amphipod</name>
    <dbReference type="NCBI Taxonomy" id="294128"/>
    <lineage>
        <taxon>Eukaryota</taxon>
        <taxon>Metazoa</taxon>
        <taxon>Ecdysozoa</taxon>
        <taxon>Arthropoda</taxon>
        <taxon>Crustacea</taxon>
        <taxon>Multicrustacea</taxon>
        <taxon>Malacostraca</taxon>
        <taxon>Eumalacostraca</taxon>
        <taxon>Peracarida</taxon>
        <taxon>Amphipoda</taxon>
        <taxon>Senticaudata</taxon>
        <taxon>Talitrida</taxon>
        <taxon>Talitroidea</taxon>
        <taxon>Hyalellidae</taxon>
        <taxon>Hyalella</taxon>
    </lineage>
</organism>
<keyword evidence="7" id="KW-1185">Reference proteome</keyword>
<dbReference type="GO" id="GO:0016020">
    <property type="term" value="C:membrane"/>
    <property type="evidence" value="ECO:0007669"/>
    <property type="project" value="UniProtKB-SubCell"/>
</dbReference>
<keyword evidence="4" id="KW-0472">Membrane</keyword>
<dbReference type="GO" id="GO:0006884">
    <property type="term" value="P:cell volume homeostasis"/>
    <property type="evidence" value="ECO:0007669"/>
    <property type="project" value="TreeGrafter"/>
</dbReference>
<keyword evidence="2" id="KW-0812">Transmembrane</keyword>
<dbReference type="GO" id="GO:0008511">
    <property type="term" value="F:sodium:potassium:chloride symporter activity"/>
    <property type="evidence" value="ECO:0007669"/>
    <property type="project" value="TreeGrafter"/>
</dbReference>
<dbReference type="Proteomes" id="UP000694843">
    <property type="component" value="Unplaced"/>
</dbReference>
<comment type="subcellular location">
    <subcellularLocation>
        <location evidence="1">Membrane</location>
        <topology evidence="1">Multi-pass membrane protein</topology>
    </subcellularLocation>
</comment>
<accession>A0A8B7N3R7</accession>
<dbReference type="RefSeq" id="XP_018008038.2">
    <property type="nucleotide sequence ID" value="XM_018152549.2"/>
</dbReference>
<dbReference type="InterPro" id="IPR004842">
    <property type="entry name" value="SLC12A_fam"/>
</dbReference>